<comment type="caution">
    <text evidence="6">The sequence shown here is derived from an EMBL/GenBank/DDBJ whole genome shotgun (WGS) entry which is preliminary data.</text>
</comment>
<dbReference type="InterPro" id="IPR009057">
    <property type="entry name" value="Homeodomain-like_sf"/>
</dbReference>
<dbReference type="EMBL" id="JAVUPU010000002">
    <property type="protein sequence ID" value="MDT9598335.1"/>
    <property type="molecule type" value="Genomic_DNA"/>
</dbReference>
<feature type="domain" description="HTH tetR-type" evidence="5">
    <location>
        <begin position="7"/>
        <end position="67"/>
    </location>
</feature>
<evidence type="ECO:0000256" key="4">
    <source>
        <dbReference type="PROSITE-ProRule" id="PRU00335"/>
    </source>
</evidence>
<evidence type="ECO:0000256" key="1">
    <source>
        <dbReference type="ARBA" id="ARBA00023015"/>
    </source>
</evidence>
<sequence>MVQVKKAEVREAIVDGAYRVFREKGYNAASITLLGQVAGIAPSNIYAYFGSKLELFFAVYEPWIHKQFGRLEAKLTGLDDRRERLVGILEFLWIDLPTHDNGFANNLIQAVSNASPKESLSSDLLEWCEGTLCRLMQEGEAKSHARLDQLSHILLMAFGGFAIRHHLNAVREDVDELIQSVADRLLAGWAGDEATRCR</sequence>
<dbReference type="PROSITE" id="PS50977">
    <property type="entry name" value="HTH_TETR_2"/>
    <property type="match status" value="1"/>
</dbReference>
<dbReference type="SUPFAM" id="SSF46689">
    <property type="entry name" value="Homeodomain-like"/>
    <property type="match status" value="1"/>
</dbReference>
<accession>A0ABU3Q4J5</accession>
<reference evidence="6 7" key="1">
    <citation type="submission" date="2023-05" db="EMBL/GenBank/DDBJ databases">
        <authorList>
            <person name="Guo Y."/>
        </authorList>
    </citation>
    <scope>NUCLEOTIDE SEQUENCE [LARGE SCALE GENOMIC DNA]</scope>
    <source>
        <strain evidence="6 7">GR2756</strain>
    </source>
</reference>
<dbReference type="InterPro" id="IPR050109">
    <property type="entry name" value="HTH-type_TetR-like_transc_reg"/>
</dbReference>
<gene>
    <name evidence="6" type="ORF">RQX22_05140</name>
</gene>
<evidence type="ECO:0000259" key="5">
    <source>
        <dbReference type="PROSITE" id="PS50977"/>
    </source>
</evidence>
<dbReference type="Gene3D" id="1.10.357.10">
    <property type="entry name" value="Tetracycline Repressor, domain 2"/>
    <property type="match status" value="1"/>
</dbReference>
<dbReference type="PANTHER" id="PTHR30055">
    <property type="entry name" value="HTH-TYPE TRANSCRIPTIONAL REGULATOR RUTR"/>
    <property type="match status" value="1"/>
</dbReference>
<evidence type="ECO:0000313" key="6">
    <source>
        <dbReference type="EMBL" id="MDT9598335.1"/>
    </source>
</evidence>
<keyword evidence="1" id="KW-0805">Transcription regulation</keyword>
<evidence type="ECO:0000256" key="3">
    <source>
        <dbReference type="ARBA" id="ARBA00023163"/>
    </source>
</evidence>
<dbReference type="InterPro" id="IPR001647">
    <property type="entry name" value="HTH_TetR"/>
</dbReference>
<organism evidence="6 7">
    <name type="scientific">Sphingosinicella rhizophila</name>
    <dbReference type="NCBI Taxonomy" id="3050082"/>
    <lineage>
        <taxon>Bacteria</taxon>
        <taxon>Pseudomonadati</taxon>
        <taxon>Pseudomonadota</taxon>
        <taxon>Alphaproteobacteria</taxon>
        <taxon>Sphingomonadales</taxon>
        <taxon>Sphingosinicellaceae</taxon>
        <taxon>Sphingosinicella</taxon>
    </lineage>
</organism>
<evidence type="ECO:0000313" key="7">
    <source>
        <dbReference type="Proteomes" id="UP001259572"/>
    </source>
</evidence>
<evidence type="ECO:0000256" key="2">
    <source>
        <dbReference type="ARBA" id="ARBA00023125"/>
    </source>
</evidence>
<dbReference type="PRINTS" id="PR00455">
    <property type="entry name" value="HTHTETR"/>
</dbReference>
<keyword evidence="7" id="KW-1185">Reference proteome</keyword>
<dbReference type="Proteomes" id="UP001259572">
    <property type="component" value="Unassembled WGS sequence"/>
</dbReference>
<protein>
    <submittedName>
        <fullName evidence="6">TetR/AcrR family transcriptional regulator</fullName>
    </submittedName>
</protein>
<feature type="DNA-binding region" description="H-T-H motif" evidence="4">
    <location>
        <begin position="30"/>
        <end position="49"/>
    </location>
</feature>
<dbReference type="Pfam" id="PF00440">
    <property type="entry name" value="TetR_N"/>
    <property type="match status" value="1"/>
</dbReference>
<name>A0ABU3Q4J5_9SPHN</name>
<keyword evidence="3" id="KW-0804">Transcription</keyword>
<keyword evidence="2 4" id="KW-0238">DNA-binding</keyword>
<dbReference type="RefSeq" id="WP_315724283.1">
    <property type="nucleotide sequence ID" value="NZ_JAVUPU010000002.1"/>
</dbReference>
<proteinExistence type="predicted"/>
<dbReference type="PANTHER" id="PTHR30055:SF234">
    <property type="entry name" value="HTH-TYPE TRANSCRIPTIONAL REGULATOR BETI"/>
    <property type="match status" value="1"/>
</dbReference>